<dbReference type="InterPro" id="IPR055119">
    <property type="entry name" value="Mig18_Fn1"/>
</dbReference>
<keyword evidence="5" id="KW-1185">Reference proteome</keyword>
<dbReference type="Pfam" id="PF23003">
    <property type="entry name" value="Fn1_2"/>
    <property type="match status" value="1"/>
</dbReference>
<evidence type="ECO:0000313" key="6">
    <source>
        <dbReference type="WBParaSite" id="DME_0000546501-mRNA-1"/>
    </source>
</evidence>
<feature type="domain" description="Abnormal cell migration protein 18-like fibronectin type I" evidence="2">
    <location>
        <begin position="181"/>
        <end position="241"/>
    </location>
</feature>
<evidence type="ECO:0000313" key="3">
    <source>
        <dbReference type="EMBL" id="VDN50598.1"/>
    </source>
</evidence>
<proteinExistence type="predicted"/>
<protein>
    <recommendedName>
        <fullName evidence="2">Abnormal cell migration protein 18-like fibronectin type I domain-containing protein</fullName>
    </recommendedName>
</protein>
<dbReference type="Proteomes" id="UP000274756">
    <property type="component" value="Unassembled WGS sequence"/>
</dbReference>
<dbReference type="OrthoDB" id="5856676at2759"/>
<dbReference type="EMBL" id="UYYG01000005">
    <property type="protein sequence ID" value="VDN50598.1"/>
    <property type="molecule type" value="Genomic_DNA"/>
</dbReference>
<accession>A0A158Q4R4</accession>
<dbReference type="STRING" id="318479.A0A158Q4R4"/>
<evidence type="ECO:0000313" key="4">
    <source>
        <dbReference type="Proteomes" id="UP000038040"/>
    </source>
</evidence>
<sequence length="312" mass="35883">MFMKILTFFAIFIGKCDQRSMILTNWFGNGVRNVRYMTVANNFIDTKGNYVANKSNPRQERSKTIYDCVDIMGTIRKHGEQYERPNGRFKYRCNNGECRPINWSITTWLVLIMLFWARSRQRNIHKIWISACIGSERNGKALIKIGNTLDKDGFWYKCAYFPENQTGIYTEGKLLEAICAVCIKNNHVFKEGERYAANHLHYECKAGTPLITGCYTNENRKMQVGEDIIEKNMVYRCYRLNSLIHYEEYACGFRGTPSCKPEPIQSEPNNLINFNRSFNSFSIAQLTQRTGEDKIVAGSSSISLVPVISAIG</sequence>
<evidence type="ECO:0000313" key="5">
    <source>
        <dbReference type="Proteomes" id="UP000274756"/>
    </source>
</evidence>
<dbReference type="WBParaSite" id="DME_0000546501-mRNA-1">
    <property type="protein sequence ID" value="DME_0000546501-mRNA-1"/>
    <property type="gene ID" value="DME_0000546501"/>
</dbReference>
<keyword evidence="1" id="KW-0732">Signal</keyword>
<dbReference type="AlphaFoldDB" id="A0A158Q4R4"/>
<evidence type="ECO:0000259" key="2">
    <source>
        <dbReference type="Pfam" id="PF23003"/>
    </source>
</evidence>
<gene>
    <name evidence="3" type="ORF">DME_LOCUS571</name>
</gene>
<name>A0A158Q4R4_DRAME</name>
<feature type="signal peptide" evidence="1">
    <location>
        <begin position="1"/>
        <end position="18"/>
    </location>
</feature>
<dbReference type="Proteomes" id="UP000038040">
    <property type="component" value="Unplaced"/>
</dbReference>
<feature type="chain" id="PRO_5033250198" description="Abnormal cell migration protein 18-like fibronectin type I domain-containing protein" evidence="1">
    <location>
        <begin position="19"/>
        <end position="312"/>
    </location>
</feature>
<reference evidence="3 5" key="2">
    <citation type="submission" date="2018-11" db="EMBL/GenBank/DDBJ databases">
        <authorList>
            <consortium name="Pathogen Informatics"/>
        </authorList>
    </citation>
    <scope>NUCLEOTIDE SEQUENCE [LARGE SCALE GENOMIC DNA]</scope>
</reference>
<reference evidence="6" key="1">
    <citation type="submission" date="2016-04" db="UniProtKB">
        <authorList>
            <consortium name="WormBaseParasite"/>
        </authorList>
    </citation>
    <scope>IDENTIFICATION</scope>
</reference>
<evidence type="ECO:0000256" key="1">
    <source>
        <dbReference type="SAM" id="SignalP"/>
    </source>
</evidence>
<organism evidence="4 6">
    <name type="scientific">Dracunculus medinensis</name>
    <name type="common">Guinea worm</name>
    <dbReference type="NCBI Taxonomy" id="318479"/>
    <lineage>
        <taxon>Eukaryota</taxon>
        <taxon>Metazoa</taxon>
        <taxon>Ecdysozoa</taxon>
        <taxon>Nematoda</taxon>
        <taxon>Chromadorea</taxon>
        <taxon>Rhabditida</taxon>
        <taxon>Spirurina</taxon>
        <taxon>Dracunculoidea</taxon>
        <taxon>Dracunculidae</taxon>
        <taxon>Dracunculus</taxon>
    </lineage>
</organism>